<comment type="caution">
    <text evidence="1">The sequence shown here is derived from an EMBL/GenBank/DDBJ whole genome shotgun (WGS) entry which is preliminary data.</text>
</comment>
<evidence type="ECO:0000313" key="1">
    <source>
        <dbReference type="EMBL" id="MCI3277577.1"/>
    </source>
</evidence>
<name>A0ABS9YJZ4_9ACTN</name>
<dbReference type="EMBL" id="JALDAY010000015">
    <property type="protein sequence ID" value="MCI3277577.1"/>
    <property type="molecule type" value="Genomic_DNA"/>
</dbReference>
<sequence length="174" mass="19439">MTTLPPASQKLLREIAKYDTGNGVLFRYASRGRFSHPNTLSCYNARTFWPLSKAKLIDYENEDAPVRITDAGRQALAELDAQQAEKKTRPKPSANGATALRLLREIAKYDEPPMVYDDGLRRVWRVASRDGHRASIGIWVALEKAGYIRTTRVSNIGGHRVTVTDAGRQRLTAA</sequence>
<organism evidence="1 2">
    <name type="scientific">Streptomyces cylindrosporus</name>
    <dbReference type="NCBI Taxonomy" id="2927583"/>
    <lineage>
        <taxon>Bacteria</taxon>
        <taxon>Bacillati</taxon>
        <taxon>Actinomycetota</taxon>
        <taxon>Actinomycetes</taxon>
        <taxon>Kitasatosporales</taxon>
        <taxon>Streptomycetaceae</taxon>
        <taxon>Streptomyces</taxon>
    </lineage>
</organism>
<protein>
    <submittedName>
        <fullName evidence="1">Uncharacterized protein</fullName>
    </submittedName>
</protein>
<keyword evidence="2" id="KW-1185">Reference proteome</keyword>
<dbReference type="RefSeq" id="WP_242775407.1">
    <property type="nucleotide sequence ID" value="NZ_JALDAY010000015.1"/>
</dbReference>
<accession>A0ABS9YJZ4</accession>
<reference evidence="1" key="1">
    <citation type="submission" date="2022-03" db="EMBL/GenBank/DDBJ databases">
        <title>Streptomyces 7R015 and 7R016 isolated from Barleria lupulina in Thailand.</title>
        <authorList>
            <person name="Kanchanasin P."/>
            <person name="Phongsopitanun W."/>
            <person name="Tanasupawat S."/>
        </authorList>
    </citation>
    <scope>NUCLEOTIDE SEQUENCE</scope>
    <source>
        <strain evidence="1">7R015</strain>
    </source>
</reference>
<evidence type="ECO:0000313" key="2">
    <source>
        <dbReference type="Proteomes" id="UP001165269"/>
    </source>
</evidence>
<proteinExistence type="predicted"/>
<dbReference type="Proteomes" id="UP001165269">
    <property type="component" value="Unassembled WGS sequence"/>
</dbReference>
<gene>
    <name evidence="1" type="ORF">MQP27_41565</name>
</gene>